<dbReference type="Pfam" id="PF20037">
    <property type="entry name" value="DUF6440"/>
    <property type="match status" value="1"/>
</dbReference>
<proteinExistence type="predicted"/>
<comment type="caution">
    <text evidence="2">The sequence shown here is derived from an EMBL/GenBank/DDBJ whole genome shotgun (WGS) entry which is preliminary data.</text>
</comment>
<dbReference type="Proteomes" id="UP001527882">
    <property type="component" value="Unassembled WGS sequence"/>
</dbReference>
<name>A0ABT4QEV8_9BACL</name>
<evidence type="ECO:0000313" key="3">
    <source>
        <dbReference type="Proteomes" id="UP001527882"/>
    </source>
</evidence>
<gene>
    <name evidence="2" type="ORF">O9H85_23960</name>
</gene>
<reference evidence="2 3" key="1">
    <citation type="submission" date="2022-12" db="EMBL/GenBank/DDBJ databases">
        <title>Draft genome sequence of Paenibacillus sp. dW9.</title>
        <authorList>
            <person name="Choi E.-W."/>
            <person name="Kim D.-U."/>
        </authorList>
    </citation>
    <scope>NUCLEOTIDE SEQUENCE [LARGE SCALE GENOMIC DNA]</scope>
    <source>
        <strain evidence="3">dW9</strain>
    </source>
</reference>
<dbReference type="EMBL" id="JAQAGZ010000017">
    <property type="protein sequence ID" value="MCZ8515408.1"/>
    <property type="molecule type" value="Genomic_DNA"/>
</dbReference>
<protein>
    <submittedName>
        <fullName evidence="2">DUF6440 family protein</fullName>
    </submittedName>
</protein>
<accession>A0ABT4QEV8</accession>
<evidence type="ECO:0000313" key="2">
    <source>
        <dbReference type="EMBL" id="MCZ8515408.1"/>
    </source>
</evidence>
<organism evidence="2 3">
    <name type="scientific">Paenibacillus gyeongsangnamensis</name>
    <dbReference type="NCBI Taxonomy" id="3388067"/>
    <lineage>
        <taxon>Bacteria</taxon>
        <taxon>Bacillati</taxon>
        <taxon>Bacillota</taxon>
        <taxon>Bacilli</taxon>
        <taxon>Bacillales</taxon>
        <taxon>Paenibacillaceae</taxon>
        <taxon>Paenibacillus</taxon>
    </lineage>
</organism>
<evidence type="ECO:0000259" key="1">
    <source>
        <dbReference type="Pfam" id="PF20037"/>
    </source>
</evidence>
<feature type="domain" description="DUF6440" evidence="1">
    <location>
        <begin position="4"/>
        <end position="54"/>
    </location>
</feature>
<sequence>MDNRFQVIYSEGKLDVFRILLDTETGVQYLQTIQAGSGSTSLTVLVDEEGKPLLHPQ</sequence>
<keyword evidence="3" id="KW-1185">Reference proteome</keyword>
<dbReference type="RefSeq" id="WP_269883935.1">
    <property type="nucleotide sequence ID" value="NZ_JAQAGZ010000017.1"/>
</dbReference>
<dbReference type="InterPro" id="IPR045515">
    <property type="entry name" value="DUF6440"/>
</dbReference>